<dbReference type="InterPro" id="IPR050484">
    <property type="entry name" value="Transf_Hexapept/Carb_Anhydrase"/>
</dbReference>
<dbReference type="PANTHER" id="PTHR13061:SF29">
    <property type="entry name" value="GAMMA CARBONIC ANHYDRASE-LIKE 1, MITOCHONDRIAL-RELATED"/>
    <property type="match status" value="1"/>
</dbReference>
<dbReference type="RefSeq" id="WP_092787262.1">
    <property type="nucleotide sequence ID" value="NZ_FNAP01000010.1"/>
</dbReference>
<keyword evidence="3" id="KW-1185">Reference proteome</keyword>
<dbReference type="OrthoDB" id="9803036at2"/>
<dbReference type="InterPro" id="IPR001451">
    <property type="entry name" value="Hexapep"/>
</dbReference>
<dbReference type="Gene3D" id="2.160.10.10">
    <property type="entry name" value="Hexapeptide repeat proteins"/>
    <property type="match status" value="1"/>
</dbReference>
<sequence length="199" mass="21399">MPVYAFEDLVPVVHPTAFVHPTAILIGDVIVGPGVYVGPSASLRGDFGRLILEEGSNIQDNCTMHGFQGTETVVEVDGHIGHGAVLHSARVGRGALVGINSVVMDGAVIGPESIVAAQCFVKAGSSFAPRSLIAGVPGKVLREVTDAEFAWKMATTRQYQELAQRCRTGLRPVESLDEPEPDRPTVRWKDVKPLYQTKR</sequence>
<dbReference type="Pfam" id="PF00132">
    <property type="entry name" value="Hexapep"/>
    <property type="match status" value="1"/>
</dbReference>
<protein>
    <submittedName>
        <fullName evidence="2">Phenylacetic acid degradation protein/carnitine operon protein CaiE</fullName>
    </submittedName>
</protein>
<organism evidence="2 3">
    <name type="scientific">Rhodospira trueperi</name>
    <dbReference type="NCBI Taxonomy" id="69960"/>
    <lineage>
        <taxon>Bacteria</taxon>
        <taxon>Pseudomonadati</taxon>
        <taxon>Pseudomonadota</taxon>
        <taxon>Alphaproteobacteria</taxon>
        <taxon>Rhodospirillales</taxon>
        <taxon>Rhodospirillaceae</taxon>
        <taxon>Rhodospira</taxon>
    </lineage>
</organism>
<evidence type="ECO:0000313" key="3">
    <source>
        <dbReference type="Proteomes" id="UP000199412"/>
    </source>
</evidence>
<dbReference type="STRING" id="69960.SAMN05421720_110121"/>
<dbReference type="PANTHER" id="PTHR13061">
    <property type="entry name" value="DYNACTIN SUBUNIT P25"/>
    <property type="match status" value="1"/>
</dbReference>
<proteinExistence type="predicted"/>
<evidence type="ECO:0000256" key="1">
    <source>
        <dbReference type="SAM" id="MobiDB-lite"/>
    </source>
</evidence>
<name>A0A1G7F5C1_9PROT</name>
<dbReference type="Proteomes" id="UP000199412">
    <property type="component" value="Unassembled WGS sequence"/>
</dbReference>
<dbReference type="SUPFAM" id="SSF51161">
    <property type="entry name" value="Trimeric LpxA-like enzymes"/>
    <property type="match status" value="1"/>
</dbReference>
<dbReference type="EMBL" id="FNAP01000010">
    <property type="protein sequence ID" value="SDE71079.1"/>
    <property type="molecule type" value="Genomic_DNA"/>
</dbReference>
<feature type="compositionally biased region" description="Basic and acidic residues" evidence="1">
    <location>
        <begin position="181"/>
        <end position="192"/>
    </location>
</feature>
<accession>A0A1G7F5C1</accession>
<feature type="region of interest" description="Disordered" evidence="1">
    <location>
        <begin position="173"/>
        <end position="199"/>
    </location>
</feature>
<dbReference type="AlphaFoldDB" id="A0A1G7F5C1"/>
<reference evidence="2 3" key="1">
    <citation type="submission" date="2016-10" db="EMBL/GenBank/DDBJ databases">
        <authorList>
            <person name="de Groot N.N."/>
        </authorList>
    </citation>
    <scope>NUCLEOTIDE SEQUENCE [LARGE SCALE GENOMIC DNA]</scope>
    <source>
        <strain evidence="2 3">ATCC 700224</strain>
    </source>
</reference>
<dbReference type="InterPro" id="IPR011004">
    <property type="entry name" value="Trimer_LpxA-like_sf"/>
</dbReference>
<gene>
    <name evidence="2" type="ORF">SAMN05421720_110121</name>
</gene>
<evidence type="ECO:0000313" key="2">
    <source>
        <dbReference type="EMBL" id="SDE71079.1"/>
    </source>
</evidence>
<dbReference type="CDD" id="cd04745">
    <property type="entry name" value="LbH_paaY_like"/>
    <property type="match status" value="1"/>
</dbReference>